<reference evidence="1 2" key="1">
    <citation type="submission" date="2019-11" db="EMBL/GenBank/DDBJ databases">
        <title>Comparative genomics of hydrocarbon-degrading Desulfosarcina strains.</title>
        <authorList>
            <person name="Watanabe M."/>
            <person name="Kojima H."/>
            <person name="Fukui M."/>
        </authorList>
    </citation>
    <scope>NUCLEOTIDE SEQUENCE [LARGE SCALE GENOMIC DNA]</scope>
    <source>
        <strain evidence="2">oXyS1</strain>
    </source>
</reference>
<evidence type="ECO:0000313" key="2">
    <source>
        <dbReference type="Proteomes" id="UP000422108"/>
    </source>
</evidence>
<proteinExistence type="predicted"/>
<organism evidence="1 2">
    <name type="scientific">Desulfosarcina ovata subsp. ovata</name>
    <dbReference type="NCBI Taxonomy" id="2752305"/>
    <lineage>
        <taxon>Bacteria</taxon>
        <taxon>Pseudomonadati</taxon>
        <taxon>Thermodesulfobacteriota</taxon>
        <taxon>Desulfobacteria</taxon>
        <taxon>Desulfobacterales</taxon>
        <taxon>Desulfosarcinaceae</taxon>
        <taxon>Desulfosarcina</taxon>
    </lineage>
</organism>
<evidence type="ECO:0008006" key="3">
    <source>
        <dbReference type="Google" id="ProtNLM"/>
    </source>
</evidence>
<sequence length="237" mass="27509">MGKKHQKFISISEALNKLKNTLAMQSELKNQEEIEPILARIDDFEMREDVRKVHPLDFSDRYGLWIKSDGSDKFYYGTDLVDLFLNRLGSKPPETIAKVYSKIEWVKASIAKHPETGVTGILIETEMEKFECVQCGHCCLELSDAYQASVPDSDVLRWQRENRYDILEWVDTFVGLNDIWISPKTGEPVNRCPWLRKLPNKDKYICRIHETKPEHCRNFPKSKRHALESGCKGFTAE</sequence>
<keyword evidence="2" id="KW-1185">Reference proteome</keyword>
<gene>
    <name evidence="1" type="ORF">DSCOOX_07300</name>
</gene>
<dbReference type="RefSeq" id="WP_155308997.1">
    <property type="nucleotide sequence ID" value="NZ_AP021879.1"/>
</dbReference>
<dbReference type="EMBL" id="AP021879">
    <property type="protein sequence ID" value="BBO87550.1"/>
    <property type="molecule type" value="Genomic_DNA"/>
</dbReference>
<dbReference type="InterPro" id="IPR005358">
    <property type="entry name" value="Puta_zinc/iron-chelating_dom"/>
</dbReference>
<dbReference type="Pfam" id="PF03692">
    <property type="entry name" value="CxxCxxCC"/>
    <property type="match status" value="1"/>
</dbReference>
<evidence type="ECO:0000313" key="1">
    <source>
        <dbReference type="EMBL" id="BBO87550.1"/>
    </source>
</evidence>
<protein>
    <recommendedName>
        <fullName evidence="3">Zinc/iron-chelating domain-containing protein</fullName>
    </recommendedName>
</protein>
<dbReference type="Proteomes" id="UP000422108">
    <property type="component" value="Chromosome"/>
</dbReference>
<dbReference type="AlphaFoldDB" id="A0A5K8A5M8"/>
<accession>A0A5K8A5M8</accession>
<name>A0A5K8A5M8_9BACT</name>